<feature type="region of interest" description="Disordered" evidence="2">
    <location>
        <begin position="151"/>
        <end position="191"/>
    </location>
</feature>
<evidence type="ECO:0000313" key="4">
    <source>
        <dbReference type="Proteomes" id="UP000789759"/>
    </source>
</evidence>
<keyword evidence="1" id="KW-0233">DNA recombination</keyword>
<protein>
    <submittedName>
        <fullName evidence="3">12630_t:CDS:1</fullName>
    </submittedName>
</protein>
<accession>A0A9N9DC54</accession>
<dbReference type="AlphaFoldDB" id="A0A9N9DC54"/>
<proteinExistence type="predicted"/>
<dbReference type="InterPro" id="IPR011010">
    <property type="entry name" value="DNA_brk_join_enz"/>
</dbReference>
<sequence>MTQFTFTPNEGMQFAKSHQKNDQGGVDGCSDALVIPIPPDPENYYLLKDEWYLDSQLGEKSCQSLMKNICATVNINLEGRDIVNHSGRSTPITSLFQKGVPTVTTMSLTGHKSELSYRIYAWPSQQQKEEALSLLINNVGTLPLKNSNVSSSLNSSNSLKVANNSEATTNNSRVPNMQNSEEQDSINNGGNKMVKNYYINTESVTIN</sequence>
<organism evidence="3 4">
    <name type="scientific">Cetraspora pellucida</name>
    <dbReference type="NCBI Taxonomy" id="1433469"/>
    <lineage>
        <taxon>Eukaryota</taxon>
        <taxon>Fungi</taxon>
        <taxon>Fungi incertae sedis</taxon>
        <taxon>Mucoromycota</taxon>
        <taxon>Glomeromycotina</taxon>
        <taxon>Glomeromycetes</taxon>
        <taxon>Diversisporales</taxon>
        <taxon>Gigasporaceae</taxon>
        <taxon>Cetraspora</taxon>
    </lineage>
</organism>
<evidence type="ECO:0000256" key="2">
    <source>
        <dbReference type="SAM" id="MobiDB-lite"/>
    </source>
</evidence>
<dbReference type="SUPFAM" id="SSF56349">
    <property type="entry name" value="DNA breaking-rejoining enzymes"/>
    <property type="match status" value="1"/>
</dbReference>
<dbReference type="GO" id="GO:0015074">
    <property type="term" value="P:DNA integration"/>
    <property type="evidence" value="ECO:0007669"/>
    <property type="project" value="InterPro"/>
</dbReference>
<dbReference type="InterPro" id="IPR013762">
    <property type="entry name" value="Integrase-like_cat_sf"/>
</dbReference>
<dbReference type="Proteomes" id="UP000789759">
    <property type="component" value="Unassembled WGS sequence"/>
</dbReference>
<comment type="caution">
    <text evidence="3">The sequence shown here is derived from an EMBL/GenBank/DDBJ whole genome shotgun (WGS) entry which is preliminary data.</text>
</comment>
<dbReference type="GO" id="GO:0006310">
    <property type="term" value="P:DNA recombination"/>
    <property type="evidence" value="ECO:0007669"/>
    <property type="project" value="UniProtKB-KW"/>
</dbReference>
<feature type="compositionally biased region" description="Low complexity" evidence="2">
    <location>
        <begin position="151"/>
        <end position="165"/>
    </location>
</feature>
<dbReference type="OrthoDB" id="2441335at2759"/>
<evidence type="ECO:0000313" key="3">
    <source>
        <dbReference type="EMBL" id="CAG8635936.1"/>
    </source>
</evidence>
<dbReference type="Gene3D" id="1.10.443.10">
    <property type="entry name" value="Intergrase catalytic core"/>
    <property type="match status" value="1"/>
</dbReference>
<evidence type="ECO:0000256" key="1">
    <source>
        <dbReference type="ARBA" id="ARBA00023172"/>
    </source>
</evidence>
<gene>
    <name evidence="3" type="ORF">CPELLU_LOCUS8620</name>
</gene>
<keyword evidence="4" id="KW-1185">Reference proteome</keyword>
<feature type="compositionally biased region" description="Polar residues" evidence="2">
    <location>
        <begin position="166"/>
        <end position="190"/>
    </location>
</feature>
<dbReference type="GO" id="GO:0003677">
    <property type="term" value="F:DNA binding"/>
    <property type="evidence" value="ECO:0007669"/>
    <property type="project" value="InterPro"/>
</dbReference>
<reference evidence="3" key="1">
    <citation type="submission" date="2021-06" db="EMBL/GenBank/DDBJ databases">
        <authorList>
            <person name="Kallberg Y."/>
            <person name="Tangrot J."/>
            <person name="Rosling A."/>
        </authorList>
    </citation>
    <scope>NUCLEOTIDE SEQUENCE</scope>
    <source>
        <strain evidence="3">FL966</strain>
    </source>
</reference>
<name>A0A9N9DC54_9GLOM</name>
<dbReference type="EMBL" id="CAJVQA010006193">
    <property type="protein sequence ID" value="CAG8635936.1"/>
    <property type="molecule type" value="Genomic_DNA"/>
</dbReference>